<dbReference type="InterPro" id="IPR039421">
    <property type="entry name" value="Type_1_exporter"/>
</dbReference>
<dbReference type="Pfam" id="PF00664">
    <property type="entry name" value="ABC_membrane"/>
    <property type="match status" value="1"/>
</dbReference>
<name>A0A382YR80_9ZZZZ</name>
<evidence type="ECO:0000313" key="7">
    <source>
        <dbReference type="EMBL" id="SVD85561.1"/>
    </source>
</evidence>
<evidence type="ECO:0000256" key="4">
    <source>
        <dbReference type="ARBA" id="ARBA00023136"/>
    </source>
</evidence>
<reference evidence="7" key="1">
    <citation type="submission" date="2018-05" db="EMBL/GenBank/DDBJ databases">
        <authorList>
            <person name="Lanie J.A."/>
            <person name="Ng W.-L."/>
            <person name="Kazmierczak K.M."/>
            <person name="Andrzejewski T.M."/>
            <person name="Davidsen T.M."/>
            <person name="Wayne K.J."/>
            <person name="Tettelin H."/>
            <person name="Glass J.I."/>
            <person name="Rusch D."/>
            <person name="Podicherti R."/>
            <person name="Tsui H.-C.T."/>
            <person name="Winkler M.E."/>
        </authorList>
    </citation>
    <scope>NUCLEOTIDE SEQUENCE</scope>
</reference>
<evidence type="ECO:0000256" key="5">
    <source>
        <dbReference type="SAM" id="Phobius"/>
    </source>
</evidence>
<dbReference type="GO" id="GO:0016020">
    <property type="term" value="C:membrane"/>
    <property type="evidence" value="ECO:0007669"/>
    <property type="project" value="UniProtKB-SubCell"/>
</dbReference>
<feature type="transmembrane region" description="Helical" evidence="5">
    <location>
        <begin position="50"/>
        <end position="69"/>
    </location>
</feature>
<dbReference type="PANTHER" id="PTHR43394:SF1">
    <property type="entry name" value="ATP-BINDING CASSETTE SUB-FAMILY B MEMBER 10, MITOCHONDRIAL"/>
    <property type="match status" value="1"/>
</dbReference>
<feature type="transmembrane region" description="Helical" evidence="5">
    <location>
        <begin position="164"/>
        <end position="187"/>
    </location>
</feature>
<evidence type="ECO:0000256" key="3">
    <source>
        <dbReference type="ARBA" id="ARBA00022989"/>
    </source>
</evidence>
<feature type="transmembrane region" description="Helical" evidence="5">
    <location>
        <begin position="89"/>
        <end position="110"/>
    </location>
</feature>
<dbReference type="AlphaFoldDB" id="A0A382YR80"/>
<feature type="non-terminal residue" evidence="7">
    <location>
        <position position="228"/>
    </location>
</feature>
<sequence>MNVEDSTPGVIPPKASIRRSSTISEDIFGSAYDHKVVKRFTGYLSPYRKLIIFSMLTVLLFSVTAVLLPLIVKYTIDSALITGVENTKILTICVTLFFVTIAFNSVGNYVQELIIGRIGERVLIQLRRSMFEHLQRVSLSFMDKTQVGSMMSRLQGDVGALQEFLHTITVGVGDLILIVGVVVTLFFLDWRLAFMMIGVVPALLLIRIVWLPFARKAFIRSRVTASIV</sequence>
<feature type="domain" description="ABC transmembrane type-1" evidence="6">
    <location>
        <begin position="52"/>
        <end position="228"/>
    </location>
</feature>
<dbReference type="PANTHER" id="PTHR43394">
    <property type="entry name" value="ATP-DEPENDENT PERMEASE MDL1, MITOCHONDRIAL"/>
    <property type="match status" value="1"/>
</dbReference>
<proteinExistence type="predicted"/>
<dbReference type="Gene3D" id="1.20.1560.10">
    <property type="entry name" value="ABC transporter type 1, transmembrane domain"/>
    <property type="match status" value="1"/>
</dbReference>
<evidence type="ECO:0000259" key="6">
    <source>
        <dbReference type="PROSITE" id="PS50929"/>
    </source>
</evidence>
<dbReference type="InterPro" id="IPR011527">
    <property type="entry name" value="ABC1_TM_dom"/>
</dbReference>
<accession>A0A382YR80</accession>
<organism evidence="7">
    <name type="scientific">marine metagenome</name>
    <dbReference type="NCBI Taxonomy" id="408172"/>
    <lineage>
        <taxon>unclassified sequences</taxon>
        <taxon>metagenomes</taxon>
        <taxon>ecological metagenomes</taxon>
    </lineage>
</organism>
<protein>
    <recommendedName>
        <fullName evidence="6">ABC transmembrane type-1 domain-containing protein</fullName>
    </recommendedName>
</protein>
<gene>
    <name evidence="7" type="ORF">METZ01_LOCUS438415</name>
</gene>
<dbReference type="GO" id="GO:0015421">
    <property type="term" value="F:ABC-type oligopeptide transporter activity"/>
    <property type="evidence" value="ECO:0007669"/>
    <property type="project" value="TreeGrafter"/>
</dbReference>
<keyword evidence="4 5" id="KW-0472">Membrane</keyword>
<comment type="subcellular location">
    <subcellularLocation>
        <location evidence="1">Membrane</location>
        <topology evidence="1">Multi-pass membrane protein</topology>
    </subcellularLocation>
</comment>
<keyword evidence="2 5" id="KW-0812">Transmembrane</keyword>
<dbReference type="SUPFAM" id="SSF90123">
    <property type="entry name" value="ABC transporter transmembrane region"/>
    <property type="match status" value="1"/>
</dbReference>
<dbReference type="EMBL" id="UINC01177759">
    <property type="protein sequence ID" value="SVD85561.1"/>
    <property type="molecule type" value="Genomic_DNA"/>
</dbReference>
<keyword evidence="3 5" id="KW-1133">Transmembrane helix</keyword>
<dbReference type="GO" id="GO:0005524">
    <property type="term" value="F:ATP binding"/>
    <property type="evidence" value="ECO:0007669"/>
    <property type="project" value="InterPro"/>
</dbReference>
<dbReference type="InterPro" id="IPR036640">
    <property type="entry name" value="ABC1_TM_sf"/>
</dbReference>
<evidence type="ECO:0000256" key="1">
    <source>
        <dbReference type="ARBA" id="ARBA00004141"/>
    </source>
</evidence>
<dbReference type="PROSITE" id="PS50929">
    <property type="entry name" value="ABC_TM1F"/>
    <property type="match status" value="1"/>
</dbReference>
<feature type="transmembrane region" description="Helical" evidence="5">
    <location>
        <begin position="193"/>
        <end position="213"/>
    </location>
</feature>
<evidence type="ECO:0000256" key="2">
    <source>
        <dbReference type="ARBA" id="ARBA00022692"/>
    </source>
</evidence>